<sequence length="214" mass="24950">MKEMKVFDLSHEITRSMTVYSEKERPNFNKVSSIEEAGYNETNINIYSHNGTHMDSPYHIFKEGKKLSEFPVENFLGNAFILDVTKNKENEITLEFLKLYQEEIKKSEFLILKTGWEKYWNNEKYFNDFPVLSEEAALWLSMLNIKGIGVDTISVDKVHSKDFNIHKILLSKEKIIIENLTNLNNLYGKFMFIATPLNFKESDGCPVRAIGIFK</sequence>
<protein>
    <submittedName>
        <fullName evidence="1">Cyclase family protein</fullName>
    </submittedName>
</protein>
<dbReference type="Gene3D" id="3.50.30.50">
    <property type="entry name" value="Putative cyclase"/>
    <property type="match status" value="1"/>
</dbReference>
<dbReference type="PANTHER" id="PTHR31118">
    <property type="entry name" value="CYCLASE-LIKE PROTEIN 2"/>
    <property type="match status" value="1"/>
</dbReference>
<dbReference type="EMBL" id="CP099799">
    <property type="protein sequence ID" value="USS00137.1"/>
    <property type="molecule type" value="Genomic_DNA"/>
</dbReference>
<dbReference type="GeneID" id="303559728"/>
<evidence type="ECO:0000313" key="1">
    <source>
        <dbReference type="EMBL" id="USS00137.1"/>
    </source>
</evidence>
<name>A0ABY5B0G5_CLOSE</name>
<keyword evidence="2" id="KW-1185">Reference proteome</keyword>
<gene>
    <name evidence="1" type="ORF">NH397_11640</name>
</gene>
<organism evidence="1 2">
    <name type="scientific">Clostridium septicum</name>
    <dbReference type="NCBI Taxonomy" id="1504"/>
    <lineage>
        <taxon>Bacteria</taxon>
        <taxon>Bacillati</taxon>
        <taxon>Bacillota</taxon>
        <taxon>Clostridia</taxon>
        <taxon>Eubacteriales</taxon>
        <taxon>Clostridiaceae</taxon>
        <taxon>Clostridium</taxon>
    </lineage>
</organism>
<dbReference type="Proteomes" id="UP001055437">
    <property type="component" value="Chromosome"/>
</dbReference>
<proteinExistence type="predicted"/>
<dbReference type="PANTHER" id="PTHR31118:SF12">
    <property type="entry name" value="CYCLASE-LIKE PROTEIN 2"/>
    <property type="match status" value="1"/>
</dbReference>
<dbReference type="InterPro" id="IPR007325">
    <property type="entry name" value="KFase/CYL"/>
</dbReference>
<accession>A0ABY5B0G5</accession>
<reference evidence="1" key="1">
    <citation type="submission" date="2022-06" db="EMBL/GenBank/DDBJ databases">
        <authorList>
            <person name="Holder M.E."/>
            <person name="Ajami N.J."/>
            <person name="Petrosino J.F."/>
        </authorList>
    </citation>
    <scope>NUCLEOTIDE SEQUENCE</scope>
    <source>
        <strain evidence="1">RMA 8861</strain>
    </source>
</reference>
<evidence type="ECO:0000313" key="2">
    <source>
        <dbReference type="Proteomes" id="UP001055437"/>
    </source>
</evidence>
<dbReference type="SUPFAM" id="SSF102198">
    <property type="entry name" value="Putative cyclase"/>
    <property type="match status" value="1"/>
</dbReference>
<dbReference type="Pfam" id="PF04199">
    <property type="entry name" value="Cyclase"/>
    <property type="match status" value="1"/>
</dbReference>
<dbReference type="RefSeq" id="WP_243106769.1">
    <property type="nucleotide sequence ID" value="NZ_CP023671.1"/>
</dbReference>
<dbReference type="InterPro" id="IPR037175">
    <property type="entry name" value="KFase_sf"/>
</dbReference>